<keyword evidence="4 7" id="KW-0812">Transmembrane</keyword>
<name>A0ABS8M057_9FLAO</name>
<dbReference type="Gene3D" id="2.60.40.1120">
    <property type="entry name" value="Carboxypeptidase-like, regulatory domain"/>
    <property type="match status" value="1"/>
</dbReference>
<evidence type="ECO:0000256" key="1">
    <source>
        <dbReference type="ARBA" id="ARBA00004571"/>
    </source>
</evidence>
<dbReference type="InterPro" id="IPR012910">
    <property type="entry name" value="Plug_dom"/>
</dbReference>
<dbReference type="SUPFAM" id="SSF49464">
    <property type="entry name" value="Carboxypeptidase regulatory domain-like"/>
    <property type="match status" value="1"/>
</dbReference>
<evidence type="ECO:0000313" key="10">
    <source>
        <dbReference type="Proteomes" id="UP001430700"/>
    </source>
</evidence>
<dbReference type="InterPro" id="IPR037066">
    <property type="entry name" value="Plug_dom_sf"/>
</dbReference>
<dbReference type="Pfam" id="PF13715">
    <property type="entry name" value="CarbopepD_reg_2"/>
    <property type="match status" value="1"/>
</dbReference>
<evidence type="ECO:0000313" key="9">
    <source>
        <dbReference type="EMBL" id="MCC9018191.1"/>
    </source>
</evidence>
<dbReference type="InterPro" id="IPR008969">
    <property type="entry name" value="CarboxyPept-like_regulatory"/>
</dbReference>
<comment type="similarity">
    <text evidence="7">Belongs to the TonB-dependent receptor family.</text>
</comment>
<accession>A0ABS8M057</accession>
<evidence type="ECO:0000256" key="6">
    <source>
        <dbReference type="ARBA" id="ARBA00023237"/>
    </source>
</evidence>
<dbReference type="Gene3D" id="2.40.170.20">
    <property type="entry name" value="TonB-dependent receptor, beta-barrel domain"/>
    <property type="match status" value="1"/>
</dbReference>
<dbReference type="EMBL" id="JAJJMN010000001">
    <property type="protein sequence ID" value="MCC9018191.1"/>
    <property type="molecule type" value="Genomic_DNA"/>
</dbReference>
<comment type="subcellular location">
    <subcellularLocation>
        <location evidence="1 7">Cell outer membrane</location>
        <topology evidence="1 7">Multi-pass membrane protein</topology>
    </subcellularLocation>
</comment>
<dbReference type="PROSITE" id="PS52016">
    <property type="entry name" value="TONB_DEPENDENT_REC_3"/>
    <property type="match status" value="1"/>
</dbReference>
<dbReference type="Pfam" id="PF07715">
    <property type="entry name" value="Plug"/>
    <property type="match status" value="1"/>
</dbReference>
<keyword evidence="9" id="KW-0675">Receptor</keyword>
<reference evidence="9" key="1">
    <citation type="submission" date="2021-11" db="EMBL/GenBank/DDBJ databases">
        <title>Description of novel Flavobacterium species.</title>
        <authorList>
            <person name="Saticioglu I.B."/>
            <person name="Ay H."/>
            <person name="Altun S."/>
            <person name="Duman M."/>
        </authorList>
    </citation>
    <scope>NUCLEOTIDE SEQUENCE</scope>
    <source>
        <strain evidence="9">F-126</strain>
    </source>
</reference>
<keyword evidence="2 7" id="KW-0813">Transport</keyword>
<comment type="caution">
    <text evidence="9">The sequence shown here is derived from an EMBL/GenBank/DDBJ whole genome shotgun (WGS) entry which is preliminary data.</text>
</comment>
<dbReference type="Proteomes" id="UP001430700">
    <property type="component" value="Unassembled WGS sequence"/>
</dbReference>
<sequence>MRIFTLLLLFFGFNQCIYSQDQKITINYSNINRVEVLKKIEASTNYKFYFQKEWIDNNVLISGDYSNKTIQDILSKIFEDTDLNFFITKNKVILTKNSIIYDKFQNDKIKAGNIPIFFQQYDSVKKSKTDQTAPIALIGKETIDSETDFYTISGYITDQKDGKPLADITVKAKNTTATTVTNAQGFYSLKLPVGLATIEIESLLYNNTARKIMIYSDGTLDFPIIEKINQLKEVLVKGKNSQNIRTAITGVTTIEAEGVKTVPLVLGERDVLKIALTIPGIKTAGEGSSGFNVRGGKEDQNLMLLDNGTIYNPAHLFGFFSSLNPYTINKVDIYKGGIPSEFGGRLSSVFDITSKNGNTEKFSGEGGIGPVTSNLTASIPVVKGKASLLLGGRATYSDWILKSLDDENLKNSQASFYDLFAKYSHKINQNNTIEGTAYYSKDKYTITPDSLYQYSNRLISLKWKHAFNEKNNSEFNVSNSEYKFSIDYQSVNPESFIFKYKITETQASLKFNSELNSKHKFTYGISSKLYGVNPGELNPNGETSIVTPIKVDDEKGLESALFFSDKFKITEKLLLDIGARYSFYAALGAATQKIYKEDAPKTPSTVVEEKTYGNNKVITTYGGFEPRLALRYIIDESLFVKAGFDKNYQYIHLLTNNTTQSPTDTWKLSDLNVKPQSGLQYSLGIFKKLDYKDIELSLEGYYKTSKNILDYKVGANLLLNKDLETELLQGNGKAYGVEFLLKKSTGRLNGWLGYTYSRTFIKLDSKFNDEKVNNGTYFPTNFDKPHDVSIVMNYKFTHRYSFSSNFVYQTGRPITYPIGKYNYNGAEYTLYSDRNKYRIPDYYRLDIGLNIEGNHKIKKLAHSFWNISIYNVLGRNNPYSIFFVTKEGQVKAYQTSIFSVPIPTITYNFKF</sequence>
<dbReference type="InterPro" id="IPR036942">
    <property type="entry name" value="Beta-barrel_TonB_sf"/>
</dbReference>
<organism evidence="9 10">
    <name type="scientific">Flavobacterium lipolyticum</name>
    <dbReference type="NCBI Taxonomy" id="2893754"/>
    <lineage>
        <taxon>Bacteria</taxon>
        <taxon>Pseudomonadati</taxon>
        <taxon>Bacteroidota</taxon>
        <taxon>Flavobacteriia</taxon>
        <taxon>Flavobacteriales</taxon>
        <taxon>Flavobacteriaceae</taxon>
        <taxon>Flavobacterium</taxon>
    </lineage>
</organism>
<keyword evidence="3 7" id="KW-1134">Transmembrane beta strand</keyword>
<evidence type="ECO:0000256" key="7">
    <source>
        <dbReference type="PROSITE-ProRule" id="PRU01360"/>
    </source>
</evidence>
<evidence type="ECO:0000256" key="5">
    <source>
        <dbReference type="ARBA" id="ARBA00023136"/>
    </source>
</evidence>
<protein>
    <submittedName>
        <fullName evidence="9">TonB-dependent receptor</fullName>
    </submittedName>
</protein>
<keyword evidence="5 7" id="KW-0472">Membrane</keyword>
<keyword evidence="6 7" id="KW-0998">Cell outer membrane</keyword>
<dbReference type="Gene3D" id="2.170.130.10">
    <property type="entry name" value="TonB-dependent receptor, plug domain"/>
    <property type="match status" value="1"/>
</dbReference>
<gene>
    <name evidence="9" type="ORF">LNQ34_10445</name>
</gene>
<dbReference type="SUPFAM" id="SSF56935">
    <property type="entry name" value="Porins"/>
    <property type="match status" value="1"/>
</dbReference>
<evidence type="ECO:0000256" key="2">
    <source>
        <dbReference type="ARBA" id="ARBA00022448"/>
    </source>
</evidence>
<dbReference type="RefSeq" id="WP_229999617.1">
    <property type="nucleotide sequence ID" value="NZ_JAJJMN010000001.1"/>
</dbReference>
<proteinExistence type="inferred from homology"/>
<keyword evidence="10" id="KW-1185">Reference proteome</keyword>
<feature type="domain" description="TonB-dependent receptor plug" evidence="8">
    <location>
        <begin position="268"/>
        <end position="344"/>
    </location>
</feature>
<dbReference type="InterPro" id="IPR039426">
    <property type="entry name" value="TonB-dep_rcpt-like"/>
</dbReference>
<evidence type="ECO:0000256" key="4">
    <source>
        <dbReference type="ARBA" id="ARBA00022692"/>
    </source>
</evidence>
<evidence type="ECO:0000259" key="8">
    <source>
        <dbReference type="Pfam" id="PF07715"/>
    </source>
</evidence>
<evidence type="ECO:0000256" key="3">
    <source>
        <dbReference type="ARBA" id="ARBA00022452"/>
    </source>
</evidence>